<dbReference type="EMBL" id="HACG01024655">
    <property type="protein sequence ID" value="CEK71520.1"/>
    <property type="molecule type" value="Transcribed_RNA"/>
</dbReference>
<name>A0A0B6ZUU5_9EUPU</name>
<gene>
    <name evidence="1" type="primary">ORF78745</name>
</gene>
<proteinExistence type="predicted"/>
<organism evidence="1">
    <name type="scientific">Arion vulgaris</name>
    <dbReference type="NCBI Taxonomy" id="1028688"/>
    <lineage>
        <taxon>Eukaryota</taxon>
        <taxon>Metazoa</taxon>
        <taxon>Spiralia</taxon>
        <taxon>Lophotrochozoa</taxon>
        <taxon>Mollusca</taxon>
        <taxon>Gastropoda</taxon>
        <taxon>Heterobranchia</taxon>
        <taxon>Euthyneura</taxon>
        <taxon>Panpulmonata</taxon>
        <taxon>Eupulmonata</taxon>
        <taxon>Stylommatophora</taxon>
        <taxon>Helicina</taxon>
        <taxon>Arionoidea</taxon>
        <taxon>Arionidae</taxon>
        <taxon>Arion</taxon>
    </lineage>
</organism>
<evidence type="ECO:0000313" key="1">
    <source>
        <dbReference type="EMBL" id="CEK71520.1"/>
    </source>
</evidence>
<sequence length="49" mass="5462">MVPKTCRDIAASPNLNIPIKTSSKCLNALYGRREKKHSLLLVIPPFRAV</sequence>
<protein>
    <submittedName>
        <fullName evidence="1">Uncharacterized protein</fullName>
    </submittedName>
</protein>
<accession>A0A0B6ZUU5</accession>
<reference evidence="1" key="1">
    <citation type="submission" date="2014-12" db="EMBL/GenBank/DDBJ databases">
        <title>Insight into the proteome of Arion vulgaris.</title>
        <authorList>
            <person name="Aradska J."/>
            <person name="Bulat T."/>
            <person name="Smidak R."/>
            <person name="Sarate P."/>
            <person name="Gangsoo J."/>
            <person name="Sialana F."/>
            <person name="Bilban M."/>
            <person name="Lubec G."/>
        </authorList>
    </citation>
    <scope>NUCLEOTIDE SEQUENCE</scope>
    <source>
        <tissue evidence="1">Skin</tissue>
    </source>
</reference>
<dbReference type="AlphaFoldDB" id="A0A0B6ZUU5"/>